<comment type="caution">
    <text evidence="1">The sequence shown here is derived from an EMBL/GenBank/DDBJ whole genome shotgun (WGS) entry which is preliminary data.</text>
</comment>
<dbReference type="AlphaFoldDB" id="A0A829F200"/>
<accession>A0A829F200</accession>
<reference evidence="1 2" key="1">
    <citation type="submission" date="2013-02" db="EMBL/GenBank/DDBJ databases">
        <title>The Genome Sequence of Enterococcus faecium VRE_84.</title>
        <authorList>
            <consortium name="The Broad Institute Genome Sequencing Platform"/>
            <consortium name="The Broad Institute Genome Sequencing Center for Infectious Disease"/>
            <person name="Earl A.M."/>
            <person name="Gilmore M.S."/>
            <person name="Lebreton F."/>
            <person name="Hammerum A.M."/>
            <person name="Jensen L.B."/>
            <person name="Guardabassi L."/>
            <person name="Walker B."/>
            <person name="Young S.K."/>
            <person name="Zeng Q."/>
            <person name="Gargeya S."/>
            <person name="Fitzgerald M."/>
            <person name="Haas B."/>
            <person name="Abouelleil A."/>
            <person name="Alvarado L."/>
            <person name="Arachchi H.M."/>
            <person name="Berlin A.M."/>
            <person name="Chapman S.B."/>
            <person name="Dewar J."/>
            <person name="Goldberg J."/>
            <person name="Griggs A."/>
            <person name="Gujja S."/>
            <person name="Hansen M."/>
            <person name="Howarth C."/>
            <person name="Imamovic A."/>
            <person name="Larimer J."/>
            <person name="McCowan C."/>
            <person name="Murphy C."/>
            <person name="Neiman D."/>
            <person name="Pearson M."/>
            <person name="Priest M."/>
            <person name="Roberts A."/>
            <person name="Saif S."/>
            <person name="Shea T."/>
            <person name="Sisk P."/>
            <person name="Sykes S."/>
            <person name="Wortman J."/>
            <person name="Nusbaum C."/>
            <person name="Birren B."/>
        </authorList>
    </citation>
    <scope>NUCLEOTIDE SEQUENCE [LARGE SCALE GENOMIC DNA]</scope>
    <source>
        <strain evidence="1 2">VRE 84</strain>
    </source>
</reference>
<sequence>MAESCYYRVATAIRMINPSLSSRTFYDWLNRIEQVTDYRFLRKERVFTGKVINQVLLTKKDIERLTRLYHYRVDLEEDLTLSIYRVFSPEKYSEITKLDHLIL</sequence>
<name>A0A829F200_ENTFC</name>
<evidence type="ECO:0000313" key="2">
    <source>
        <dbReference type="Proteomes" id="UP000013834"/>
    </source>
</evidence>
<proteinExistence type="predicted"/>
<organism evidence="1 2">
    <name type="scientific">Enterococcus faecium EnGen0180</name>
    <dbReference type="NCBI Taxonomy" id="1157475"/>
    <lineage>
        <taxon>Bacteria</taxon>
        <taxon>Bacillati</taxon>
        <taxon>Bacillota</taxon>
        <taxon>Bacilli</taxon>
        <taxon>Lactobacillales</taxon>
        <taxon>Enterococcaceae</taxon>
        <taxon>Enterococcus</taxon>
    </lineage>
</organism>
<evidence type="ECO:0000313" key="1">
    <source>
        <dbReference type="EMBL" id="EOG24179.1"/>
    </source>
</evidence>
<dbReference type="Proteomes" id="UP000013834">
    <property type="component" value="Unassembled WGS sequence"/>
</dbReference>
<dbReference type="RefSeq" id="WP_010729318.1">
    <property type="nucleotide sequence ID" value="NZ_KB948134.1"/>
</dbReference>
<protein>
    <submittedName>
        <fullName evidence="1">Uncharacterized protein</fullName>
    </submittedName>
</protein>
<gene>
    <name evidence="1" type="ORF">SMG_01940</name>
</gene>
<dbReference type="EMBL" id="AIVF01000035">
    <property type="protein sequence ID" value="EOG24179.1"/>
    <property type="molecule type" value="Genomic_DNA"/>
</dbReference>